<dbReference type="Pfam" id="PF07437">
    <property type="entry name" value="YfaZ"/>
    <property type="match status" value="1"/>
</dbReference>
<sequence>MKISVIGFGLLLCASSSAMAIGLNAEQSKNTSVLDAEIGRSSGGLYVDGQWIKNTADGVQIGQAGTGYNLEIGPVMLTAGVKAAYIGGKKGDNGVAFPVGGGVKINLPANFALYGEGYSAPEQLTNSVKNFVEANGGVSWSPVDPLVLKVGYRYAGVDGKDGRPGHTLIDGPYIGGGLTF</sequence>
<dbReference type="InterPro" id="IPR011250">
    <property type="entry name" value="OMP/PagP_B-barrel"/>
</dbReference>
<dbReference type="RefSeq" id="WP_033770122.1">
    <property type="nucleotide sequence ID" value="NZ_CM003470.1"/>
</dbReference>
<dbReference type="InterPro" id="IPR009998">
    <property type="entry name" value="YfaZ"/>
</dbReference>
<dbReference type="SUPFAM" id="SSF56925">
    <property type="entry name" value="OMPA-like"/>
    <property type="match status" value="1"/>
</dbReference>
<organism evidence="1 2">
    <name type="scientific">Enterobacter agglomerans</name>
    <name type="common">Erwinia herbicola</name>
    <name type="synonym">Pantoea agglomerans</name>
    <dbReference type="NCBI Taxonomy" id="549"/>
    <lineage>
        <taxon>Bacteria</taxon>
        <taxon>Pseudomonadati</taxon>
        <taxon>Pseudomonadota</taxon>
        <taxon>Gammaproteobacteria</taxon>
        <taxon>Enterobacterales</taxon>
        <taxon>Erwiniaceae</taxon>
        <taxon>Pantoea</taxon>
        <taxon>Pantoea agglomerans group</taxon>
    </lineage>
</organism>
<accession>A0A379LUV9</accession>
<dbReference type="Proteomes" id="UP000254640">
    <property type="component" value="Unassembled WGS sequence"/>
</dbReference>
<name>A0A379LUV9_ENTAG</name>
<gene>
    <name evidence="1" type="ORF">NCTC9381_06093</name>
</gene>
<reference evidence="1 2" key="1">
    <citation type="submission" date="2018-06" db="EMBL/GenBank/DDBJ databases">
        <authorList>
            <consortium name="Pathogen Informatics"/>
            <person name="Doyle S."/>
        </authorList>
    </citation>
    <scope>NUCLEOTIDE SEQUENCE [LARGE SCALE GENOMIC DNA]</scope>
    <source>
        <strain evidence="1 2">NCTC9381</strain>
    </source>
</reference>
<keyword evidence="2" id="KW-1185">Reference proteome</keyword>
<dbReference type="EMBL" id="UGSO01000003">
    <property type="protein sequence ID" value="SUE07323.1"/>
    <property type="molecule type" value="Genomic_DNA"/>
</dbReference>
<proteinExistence type="predicted"/>
<dbReference type="GeneID" id="66827282"/>
<dbReference type="AlphaFoldDB" id="A0A379LUV9"/>
<protein>
    <submittedName>
        <fullName evidence="1">YfaZ</fullName>
    </submittedName>
</protein>
<evidence type="ECO:0000313" key="2">
    <source>
        <dbReference type="Proteomes" id="UP000254640"/>
    </source>
</evidence>
<evidence type="ECO:0000313" key="1">
    <source>
        <dbReference type="EMBL" id="SUE07323.1"/>
    </source>
</evidence>